<keyword evidence="4" id="KW-1185">Reference proteome</keyword>
<proteinExistence type="predicted"/>
<dbReference type="SUPFAM" id="SSF48452">
    <property type="entry name" value="TPR-like"/>
    <property type="match status" value="1"/>
</dbReference>
<feature type="compositionally biased region" description="Polar residues" evidence="1">
    <location>
        <begin position="54"/>
        <end position="74"/>
    </location>
</feature>
<feature type="region of interest" description="Disordered" evidence="1">
    <location>
        <begin position="49"/>
        <end position="74"/>
    </location>
</feature>
<dbReference type="Gene3D" id="1.25.40.10">
    <property type="entry name" value="Tetratricopeptide repeat domain"/>
    <property type="match status" value="1"/>
</dbReference>
<protein>
    <submittedName>
        <fullName evidence="3">TolA-binding protein</fullName>
    </submittedName>
</protein>
<keyword evidence="2" id="KW-0732">Signal</keyword>
<dbReference type="Proteomes" id="UP000557392">
    <property type="component" value="Unassembled WGS sequence"/>
</dbReference>
<evidence type="ECO:0000256" key="2">
    <source>
        <dbReference type="SAM" id="SignalP"/>
    </source>
</evidence>
<sequence length="324" mass="34967">MRFLLAATAMAVVFGAAGTAQAQDSGISGRVDRLEREMRAVQRKVFPGGAGQTVEPQITPETNTNIPGIPSSSPLNDLTSRVTALEEQQRTLTGQVEQGQYRLRQLEDAFSAYKRLTDNRLKTLEDRSTANAALGGEDTTVPSDTGGAAIRPPAPIGTRPTIPAPGASTTPANTPKPTGTRAQQVAAIEKPASGDPAEDGYTYGFRLWQAKLYPEARRELEAVATKYPTHRRASYSQNLLGRAYLDSGAPSLAAVAFYENYKKNPKGERAPDSLYYLAQALIKLKKPASEVCKVYTELDQLYGDKLSTEMKAGVVEGRASQKCK</sequence>
<dbReference type="InterPro" id="IPR011990">
    <property type="entry name" value="TPR-like_helical_dom_sf"/>
</dbReference>
<gene>
    <name evidence="3" type="ORF">GGR46_003171</name>
</gene>
<organism evidence="3 4">
    <name type="scientific">Sphingomonas kyeonggiensis</name>
    <dbReference type="NCBI Taxonomy" id="1268553"/>
    <lineage>
        <taxon>Bacteria</taxon>
        <taxon>Pseudomonadati</taxon>
        <taxon>Pseudomonadota</taxon>
        <taxon>Alphaproteobacteria</taxon>
        <taxon>Sphingomonadales</taxon>
        <taxon>Sphingomonadaceae</taxon>
        <taxon>Sphingomonas</taxon>
    </lineage>
</organism>
<reference evidence="3 4" key="1">
    <citation type="submission" date="2020-08" db="EMBL/GenBank/DDBJ databases">
        <title>Genomic Encyclopedia of Type Strains, Phase IV (KMG-IV): sequencing the most valuable type-strain genomes for metagenomic binning, comparative biology and taxonomic classification.</title>
        <authorList>
            <person name="Goeker M."/>
        </authorList>
    </citation>
    <scope>NUCLEOTIDE SEQUENCE [LARGE SCALE GENOMIC DNA]</scope>
    <source>
        <strain evidence="3 4">DSM 101806</strain>
    </source>
</reference>
<evidence type="ECO:0000313" key="4">
    <source>
        <dbReference type="Proteomes" id="UP000557392"/>
    </source>
</evidence>
<dbReference type="EMBL" id="JACIEH010000003">
    <property type="protein sequence ID" value="MBB4099599.1"/>
    <property type="molecule type" value="Genomic_DNA"/>
</dbReference>
<evidence type="ECO:0000256" key="1">
    <source>
        <dbReference type="SAM" id="MobiDB-lite"/>
    </source>
</evidence>
<feature type="chain" id="PRO_5030997898" evidence="2">
    <location>
        <begin position="23"/>
        <end position="324"/>
    </location>
</feature>
<feature type="compositionally biased region" description="Polar residues" evidence="1">
    <location>
        <begin position="167"/>
        <end position="179"/>
    </location>
</feature>
<comment type="caution">
    <text evidence="3">The sequence shown here is derived from an EMBL/GenBank/DDBJ whole genome shotgun (WGS) entry which is preliminary data.</text>
</comment>
<dbReference type="RefSeq" id="WP_183998983.1">
    <property type="nucleotide sequence ID" value="NZ_JACIEH010000003.1"/>
</dbReference>
<feature type="region of interest" description="Disordered" evidence="1">
    <location>
        <begin position="129"/>
        <end position="179"/>
    </location>
</feature>
<name>A0A7W6JU38_9SPHN</name>
<dbReference type="AlphaFoldDB" id="A0A7W6JU38"/>
<feature type="signal peptide" evidence="2">
    <location>
        <begin position="1"/>
        <end position="22"/>
    </location>
</feature>
<accession>A0A7W6JU38</accession>
<evidence type="ECO:0000313" key="3">
    <source>
        <dbReference type="EMBL" id="MBB4099599.1"/>
    </source>
</evidence>